<feature type="binding site" evidence="2">
    <location>
        <position position="211"/>
    </location>
    <ligand>
        <name>Mg(2+)</name>
        <dbReference type="ChEBI" id="CHEBI:18420"/>
        <label>3</label>
    </ligand>
</feature>
<comment type="miscellaneous">
    <text evidence="2">Reaction mechanism of ThiL seems to utilize a direct, inline transfer of the gamma-phosphate of ATP to TMP rather than a phosphorylated enzyme intermediate.</text>
</comment>
<keyword evidence="2" id="KW-0460">Magnesium</keyword>
<dbReference type="InterPro" id="IPR016188">
    <property type="entry name" value="PurM-like_N"/>
</dbReference>
<accession>A0AA49Q7G1</accession>
<feature type="binding site" evidence="2">
    <location>
        <position position="149"/>
    </location>
    <ligand>
        <name>ATP</name>
        <dbReference type="ChEBI" id="CHEBI:30616"/>
    </ligand>
</feature>
<feature type="binding site" evidence="2">
    <location>
        <begin position="125"/>
        <end position="126"/>
    </location>
    <ligand>
        <name>ATP</name>
        <dbReference type="ChEBI" id="CHEBI:30616"/>
    </ligand>
</feature>
<keyword evidence="2" id="KW-0479">Metal-binding</keyword>
<dbReference type="SUPFAM" id="SSF56042">
    <property type="entry name" value="PurM C-terminal domain-like"/>
    <property type="match status" value="1"/>
</dbReference>
<dbReference type="EMBL" id="CP130613">
    <property type="protein sequence ID" value="WKW14741.1"/>
    <property type="molecule type" value="Genomic_DNA"/>
</dbReference>
<dbReference type="NCBIfam" id="TIGR01379">
    <property type="entry name" value="thiL"/>
    <property type="match status" value="1"/>
</dbReference>
<dbReference type="KEGG" id="pspc:Strain318_001097"/>
<dbReference type="GO" id="GO:0009228">
    <property type="term" value="P:thiamine biosynthetic process"/>
    <property type="evidence" value="ECO:0007669"/>
    <property type="project" value="UniProtKB-KW"/>
</dbReference>
<feature type="binding site" evidence="2">
    <location>
        <position position="50"/>
    </location>
    <ligand>
        <name>Mg(2+)</name>
        <dbReference type="ChEBI" id="CHEBI:18420"/>
        <label>1</label>
    </ligand>
</feature>
<feature type="binding site" evidence="2">
    <location>
        <position position="33"/>
    </location>
    <ligand>
        <name>Mg(2+)</name>
        <dbReference type="ChEBI" id="CHEBI:18420"/>
        <label>3</label>
    </ligand>
</feature>
<feature type="binding site" evidence="2">
    <location>
        <position position="49"/>
    </location>
    <ligand>
        <name>Mg(2+)</name>
        <dbReference type="ChEBI" id="CHEBI:18420"/>
        <label>1</label>
    </ligand>
</feature>
<feature type="binding site" evidence="2">
    <location>
        <position position="57"/>
    </location>
    <ligand>
        <name>substrate</name>
    </ligand>
</feature>
<accession>A0AA49Q4G3</accession>
<dbReference type="Gene3D" id="3.90.650.10">
    <property type="entry name" value="PurM-like C-terminal domain"/>
    <property type="match status" value="1"/>
</dbReference>
<feature type="binding site" evidence="2">
    <location>
        <position position="126"/>
    </location>
    <ligand>
        <name>Mg(2+)</name>
        <dbReference type="ChEBI" id="CHEBI:18420"/>
        <label>1</label>
    </ligand>
</feature>
<keyword evidence="2" id="KW-0547">Nucleotide-binding</keyword>
<keyword evidence="2 5" id="KW-0418">Kinase</keyword>
<feature type="binding site" evidence="2">
    <location>
        <position position="213"/>
    </location>
    <ligand>
        <name>ATP</name>
        <dbReference type="ChEBI" id="CHEBI:30616"/>
    </ligand>
</feature>
<feature type="binding site" evidence="2">
    <location>
        <position position="79"/>
    </location>
    <ligand>
        <name>Mg(2+)</name>
        <dbReference type="ChEBI" id="CHEBI:18420"/>
        <label>3</label>
    </ligand>
</feature>
<dbReference type="AlphaFoldDB" id="A0AA49Q4G3"/>
<comment type="function">
    <text evidence="2">Catalyzes the ATP-dependent phosphorylation of thiamine-monophosphate (TMP) to form thiamine-pyrophosphate (TPP), the active form of vitamin B1.</text>
</comment>
<dbReference type="HAMAP" id="MF_02128">
    <property type="entry name" value="TMP_kinase"/>
    <property type="match status" value="1"/>
</dbReference>
<protein>
    <recommendedName>
        <fullName evidence="2">Thiamine-monophosphate kinase</fullName>
        <shortName evidence="2">TMP kinase</shortName>
        <shortName evidence="2">Thiamine-phosphate kinase</shortName>
        <ecNumber evidence="2">2.7.4.16</ecNumber>
    </recommendedName>
</protein>
<dbReference type="Pfam" id="PF00586">
    <property type="entry name" value="AIRS"/>
    <property type="match status" value="1"/>
</dbReference>
<dbReference type="PIRSF" id="PIRSF005303">
    <property type="entry name" value="Thiam_monoph_kin"/>
    <property type="match status" value="1"/>
</dbReference>
<organism evidence="5">
    <name type="scientific">Pseudogemmatithrix spongiicola</name>
    <dbReference type="NCBI Taxonomy" id="3062599"/>
    <lineage>
        <taxon>Bacteria</taxon>
        <taxon>Pseudomonadati</taxon>
        <taxon>Gemmatimonadota</taxon>
        <taxon>Gemmatimonadia</taxon>
        <taxon>Gemmatimonadales</taxon>
        <taxon>Gemmatimonadaceae</taxon>
        <taxon>Pseudogemmatithrix</taxon>
    </lineage>
</organism>
<feature type="binding site" evidence="2">
    <location>
        <position position="214"/>
    </location>
    <ligand>
        <name>Mg(2+)</name>
        <dbReference type="ChEBI" id="CHEBI:18420"/>
        <label>5</label>
    </ligand>
</feature>
<evidence type="ECO:0000259" key="4">
    <source>
        <dbReference type="Pfam" id="PF02769"/>
    </source>
</evidence>
<keyword evidence="7" id="KW-1185">Reference proteome</keyword>
<dbReference type="PANTHER" id="PTHR30270:SF0">
    <property type="entry name" value="THIAMINE-MONOPHOSPHATE KINASE"/>
    <property type="match status" value="1"/>
</dbReference>
<dbReference type="Pfam" id="PF02769">
    <property type="entry name" value="AIRS_C"/>
    <property type="match status" value="1"/>
</dbReference>
<comment type="similarity">
    <text evidence="2">Belongs to the thiamine-monophosphate kinase family.</text>
</comment>
<dbReference type="GO" id="GO:0005524">
    <property type="term" value="F:ATP binding"/>
    <property type="evidence" value="ECO:0007669"/>
    <property type="project" value="UniProtKB-UniRule"/>
</dbReference>
<keyword evidence="1 2" id="KW-0784">Thiamine biosynthesis</keyword>
<dbReference type="Proteomes" id="UP001229955">
    <property type="component" value="Chromosome"/>
</dbReference>
<feature type="binding site" evidence="2">
    <location>
        <position position="50"/>
    </location>
    <ligand>
        <name>Mg(2+)</name>
        <dbReference type="ChEBI" id="CHEBI:18420"/>
        <label>2</label>
    </ligand>
</feature>
<evidence type="ECO:0000256" key="2">
    <source>
        <dbReference type="HAMAP-Rule" id="MF_02128"/>
    </source>
</evidence>
<evidence type="ECO:0000259" key="3">
    <source>
        <dbReference type="Pfam" id="PF00586"/>
    </source>
</evidence>
<dbReference type="InterPro" id="IPR006283">
    <property type="entry name" value="ThiL-like"/>
</dbReference>
<dbReference type="GO" id="GO:0009030">
    <property type="term" value="F:thiamine-phosphate kinase activity"/>
    <property type="evidence" value="ECO:0007669"/>
    <property type="project" value="UniProtKB-UniRule"/>
</dbReference>
<dbReference type="SUPFAM" id="SSF55326">
    <property type="entry name" value="PurM N-terminal domain-like"/>
    <property type="match status" value="1"/>
</dbReference>
<dbReference type="InterPro" id="IPR010918">
    <property type="entry name" value="PurM-like_C_dom"/>
</dbReference>
<sequence length="317" mass="31870">MNDHLAMGPGREFDAVRALLAQWGPAARGVGDDAAVLDVPVGEKLVVSTDSTVEEVHFRRAWLSAEEIGWRATQAALSDLAAMGAAPLGVLLALTVPRDWRAALPELAAGIGAATGAAGAPIVGGDVTDGDRLALAITVLGHARRPLSRAGARPGDVLYVTGVLGGPGAALDAWMAGREPGDVARARFARPEARIAAGQWLAAHGATAALDLSDGLAGDVAHLAAASGVACVLELDAVPCLAGVRVDAALQSGEEYELLVAAPAMDAAAFAAAHAGLRLTAVGRVEALSPVGAAGAVRAERGGAPVALPRAHDHFAR</sequence>
<dbReference type="GO" id="GO:0000287">
    <property type="term" value="F:magnesium ion binding"/>
    <property type="evidence" value="ECO:0007669"/>
    <property type="project" value="UniProtKB-UniRule"/>
</dbReference>
<keyword evidence="2" id="KW-0067">ATP-binding</keyword>
<dbReference type="Gene3D" id="3.30.1330.10">
    <property type="entry name" value="PurM-like, N-terminal domain"/>
    <property type="match status" value="1"/>
</dbReference>
<feature type="domain" description="PurM-like N-terminal" evidence="3">
    <location>
        <begin position="31"/>
        <end position="142"/>
    </location>
</feature>
<dbReference type="EMBL" id="CP130612">
    <property type="protein sequence ID" value="WKW11831.1"/>
    <property type="molecule type" value="Genomic_DNA"/>
</dbReference>
<dbReference type="PANTHER" id="PTHR30270">
    <property type="entry name" value="THIAMINE-MONOPHOSPHATE KINASE"/>
    <property type="match status" value="1"/>
</dbReference>
<comment type="caution">
    <text evidence="2">Lacks conserved residue(s) required for the propagation of feature annotation.</text>
</comment>
<feature type="binding site" evidence="2">
    <location>
        <position position="79"/>
    </location>
    <ligand>
        <name>Mg(2+)</name>
        <dbReference type="ChEBI" id="CHEBI:18420"/>
        <label>2</label>
    </ligand>
</feature>
<proteinExistence type="inferred from homology"/>
<keyword evidence="2 5" id="KW-0808">Transferase</keyword>
<feature type="binding site" evidence="2">
    <location>
        <position position="33"/>
    </location>
    <ligand>
        <name>Mg(2+)</name>
        <dbReference type="ChEBI" id="CHEBI:18420"/>
        <label>4</label>
    </ligand>
</feature>
<dbReference type="InterPro" id="IPR036921">
    <property type="entry name" value="PurM-like_N_sf"/>
</dbReference>
<comment type="catalytic activity">
    <reaction evidence="2">
        <text>thiamine phosphate + ATP = thiamine diphosphate + ADP</text>
        <dbReference type="Rhea" id="RHEA:15913"/>
        <dbReference type="ChEBI" id="CHEBI:30616"/>
        <dbReference type="ChEBI" id="CHEBI:37575"/>
        <dbReference type="ChEBI" id="CHEBI:58937"/>
        <dbReference type="ChEBI" id="CHEBI:456216"/>
        <dbReference type="EC" id="2.7.4.16"/>
    </reaction>
</comment>
<evidence type="ECO:0000313" key="6">
    <source>
        <dbReference type="EMBL" id="WKW14741.1"/>
    </source>
</evidence>
<name>A0AA49Q4G3_9BACT</name>
<feature type="binding site" evidence="2">
    <location>
        <position position="48"/>
    </location>
    <ligand>
        <name>Mg(2+)</name>
        <dbReference type="ChEBI" id="CHEBI:18420"/>
        <label>4</label>
    </ligand>
</feature>
<feature type="binding site" evidence="2">
    <location>
        <position position="254"/>
    </location>
    <ligand>
        <name>substrate</name>
    </ligand>
</feature>
<dbReference type="GO" id="GO:0009229">
    <property type="term" value="P:thiamine diphosphate biosynthetic process"/>
    <property type="evidence" value="ECO:0007669"/>
    <property type="project" value="UniProtKB-UniRule"/>
</dbReference>
<feature type="binding site" evidence="2">
    <location>
        <position position="79"/>
    </location>
    <ligand>
        <name>Mg(2+)</name>
        <dbReference type="ChEBI" id="CHEBI:18420"/>
        <label>4</label>
    </ligand>
</feature>
<dbReference type="RefSeq" id="WP_367887517.1">
    <property type="nucleotide sequence ID" value="NZ_CP130612.1"/>
</dbReference>
<dbReference type="CDD" id="cd02194">
    <property type="entry name" value="ThiL"/>
    <property type="match status" value="1"/>
</dbReference>
<gene>
    <name evidence="2 5" type="primary">thiL</name>
    <name evidence="5" type="ORF">Strain138_001097</name>
    <name evidence="6" type="ORF">Strain318_001097</name>
</gene>
<evidence type="ECO:0000313" key="7">
    <source>
        <dbReference type="Proteomes" id="UP001229955"/>
    </source>
</evidence>
<evidence type="ECO:0000313" key="5">
    <source>
        <dbReference type="EMBL" id="WKW11831.1"/>
    </source>
</evidence>
<dbReference type="EC" id="2.7.4.16" evidence="2"/>
<evidence type="ECO:0000256" key="1">
    <source>
        <dbReference type="ARBA" id="ARBA00022977"/>
    </source>
</evidence>
<dbReference type="InterPro" id="IPR036676">
    <property type="entry name" value="PurM-like_C_sf"/>
</dbReference>
<comment type="pathway">
    <text evidence="2">Cofactor biosynthesis; thiamine diphosphate biosynthesis; thiamine diphosphate from thiamine phosphate: step 1/1.</text>
</comment>
<reference evidence="5" key="1">
    <citation type="submission" date="2023-07" db="EMBL/GenBank/DDBJ databases">
        <authorList>
            <person name="Haufschild T."/>
            <person name="Kallscheuer N."/>
            <person name="Hammer J."/>
            <person name="Kohn T."/>
            <person name="Kabuu M."/>
            <person name="Jogler M."/>
            <person name="Wohfarth N."/>
            <person name="Heuer A."/>
            <person name="Rohde M."/>
            <person name="van Teeseling M.C.F."/>
            <person name="Jogler C."/>
        </authorList>
    </citation>
    <scope>NUCLEOTIDE SEQUENCE</scope>
    <source>
        <strain evidence="5">Strain 138</strain>
        <strain evidence="6">Strain 318</strain>
    </source>
</reference>
<feature type="domain" description="PurM-like C-terminal" evidence="4">
    <location>
        <begin position="153"/>
        <end position="287"/>
    </location>
</feature>